<dbReference type="RefSeq" id="WP_110342934.1">
    <property type="nucleotide sequence ID" value="NZ_JBHVKT010000007.1"/>
</dbReference>
<dbReference type="PANTHER" id="PTHR48207">
    <property type="entry name" value="SUCCINATE--HYDROXYMETHYLGLUTARATE COA-TRANSFERASE"/>
    <property type="match status" value="1"/>
</dbReference>
<protein>
    <submittedName>
        <fullName evidence="2">Formyl-CoA transferase</fullName>
    </submittedName>
</protein>
<dbReference type="Proteomes" id="UP000247892">
    <property type="component" value="Unassembled WGS sequence"/>
</dbReference>
<comment type="caution">
    <text evidence="2">The sequence shown here is derived from an EMBL/GenBank/DDBJ whole genome shotgun (WGS) entry which is preliminary data.</text>
</comment>
<organism evidence="2 3">
    <name type="scientific">Prauserella flavalba</name>
    <dbReference type="NCBI Taxonomy" id="1477506"/>
    <lineage>
        <taxon>Bacteria</taxon>
        <taxon>Bacillati</taxon>
        <taxon>Actinomycetota</taxon>
        <taxon>Actinomycetes</taxon>
        <taxon>Pseudonocardiales</taxon>
        <taxon>Pseudonocardiaceae</taxon>
        <taxon>Prauserella</taxon>
    </lineage>
</organism>
<name>A0A318LCK2_9PSEU</name>
<dbReference type="InterPro" id="IPR044855">
    <property type="entry name" value="CoA-Trfase_III_dom3_sf"/>
</dbReference>
<evidence type="ECO:0000256" key="1">
    <source>
        <dbReference type="ARBA" id="ARBA00022679"/>
    </source>
</evidence>
<reference evidence="2 3" key="1">
    <citation type="submission" date="2016-07" db="EMBL/GenBank/DDBJ databases">
        <title>Draft genome sequence of Prauserella sp. YIM 121212, isolated from alkaline soil.</title>
        <authorList>
            <person name="Ruckert C."/>
            <person name="Albersmeier A."/>
            <person name="Jiang C.-L."/>
            <person name="Jiang Y."/>
            <person name="Kalinowski J."/>
            <person name="Schneider O."/>
            <person name="Winkler A."/>
            <person name="Zotchev S.B."/>
        </authorList>
    </citation>
    <scope>NUCLEOTIDE SEQUENCE [LARGE SCALE GENOMIC DNA]</scope>
    <source>
        <strain evidence="2 3">YIM 121212</strain>
    </source>
</reference>
<keyword evidence="3" id="KW-1185">Reference proteome</keyword>
<evidence type="ECO:0000313" key="2">
    <source>
        <dbReference type="EMBL" id="PXY21503.1"/>
    </source>
</evidence>
<proteinExistence type="predicted"/>
<sequence>MTQAQALTGIRVLDLGEIMQGPLAAQVLGDFGAEVIKVERGVNGDMMRSLDREAVEAGEPCSYFVAVNRNKRSVGLNLKTREGMAALHRLLEQADVLVHSYRPAAVRRLGLTYEELSERYPKLVYASASGFGETGPYAHKAGQDMLAQSLSGMARTVGDPHLAAHIMPVPVVDYASGMALAQGILAALLERERSGRGQKVSVNLLDTALALQTLESASMLMYGRDTNWVTDWYSGVFETKDGMVTVLGLFRENALHLLCKALEVEDLSRRPEFATADLQARNKEQANEVLRDVVRGLTTEQAIERFDSADLLSAPLLTLEEALRHPQVLENGTITRVEVGGRISTRILGNPVRLSRTPATITRGVADVGQHTEPVLREFGFTEAEIDGLRQSGALR</sequence>
<dbReference type="InterPro" id="IPR050483">
    <property type="entry name" value="CoA-transferase_III_domain"/>
</dbReference>
<dbReference type="Pfam" id="PF02515">
    <property type="entry name" value="CoA_transf_3"/>
    <property type="match status" value="1"/>
</dbReference>
<dbReference type="PANTHER" id="PTHR48207:SF3">
    <property type="entry name" value="SUCCINATE--HYDROXYMETHYLGLUTARATE COA-TRANSFERASE"/>
    <property type="match status" value="1"/>
</dbReference>
<accession>A0A318LCK2</accession>
<gene>
    <name evidence="2" type="ORF">BA062_31840</name>
</gene>
<evidence type="ECO:0000313" key="3">
    <source>
        <dbReference type="Proteomes" id="UP000247892"/>
    </source>
</evidence>
<dbReference type="InterPro" id="IPR003673">
    <property type="entry name" value="CoA-Trfase_fam_III"/>
</dbReference>
<dbReference type="SUPFAM" id="SSF89796">
    <property type="entry name" value="CoA-transferase family III (CaiB/BaiF)"/>
    <property type="match status" value="1"/>
</dbReference>
<dbReference type="Gene3D" id="3.30.1540.10">
    <property type="entry name" value="formyl-coa transferase, domain 3"/>
    <property type="match status" value="1"/>
</dbReference>
<dbReference type="Gene3D" id="3.40.50.10540">
    <property type="entry name" value="Crotonobetainyl-coa:carnitine coa-transferase, domain 1"/>
    <property type="match status" value="1"/>
</dbReference>
<dbReference type="GO" id="GO:0008410">
    <property type="term" value="F:CoA-transferase activity"/>
    <property type="evidence" value="ECO:0007669"/>
    <property type="project" value="TreeGrafter"/>
</dbReference>
<dbReference type="InterPro" id="IPR023606">
    <property type="entry name" value="CoA-Trfase_III_dom_1_sf"/>
</dbReference>
<dbReference type="OrthoDB" id="9797653at2"/>
<dbReference type="AlphaFoldDB" id="A0A318LCK2"/>
<dbReference type="EMBL" id="MASU01000015">
    <property type="protein sequence ID" value="PXY21503.1"/>
    <property type="molecule type" value="Genomic_DNA"/>
</dbReference>
<keyword evidence="1 2" id="KW-0808">Transferase</keyword>